<evidence type="ECO:0000256" key="19">
    <source>
        <dbReference type="SAM" id="Phobius"/>
    </source>
</evidence>
<keyword evidence="16" id="KW-0325">Glycoprotein</keyword>
<feature type="transmembrane region" description="Helical" evidence="19">
    <location>
        <begin position="364"/>
        <end position="389"/>
    </location>
</feature>
<keyword evidence="11" id="KW-0418">Kinase</keyword>
<comment type="catalytic activity">
    <reaction evidence="18">
        <text>L-seryl-[protein] + ATP = O-phospho-L-seryl-[protein] + ADP + H(+)</text>
        <dbReference type="Rhea" id="RHEA:17989"/>
        <dbReference type="Rhea" id="RHEA-COMP:9863"/>
        <dbReference type="Rhea" id="RHEA-COMP:11604"/>
        <dbReference type="ChEBI" id="CHEBI:15378"/>
        <dbReference type="ChEBI" id="CHEBI:29999"/>
        <dbReference type="ChEBI" id="CHEBI:30616"/>
        <dbReference type="ChEBI" id="CHEBI:83421"/>
        <dbReference type="ChEBI" id="CHEBI:456216"/>
        <dbReference type="EC" id="2.7.11.1"/>
    </reaction>
</comment>
<keyword evidence="14 19" id="KW-0472">Membrane</keyword>
<dbReference type="PANTHER" id="PTHR48056:SF74">
    <property type="entry name" value="PROTEIN KINASE DOMAIN-CONTAINING PROTEIN"/>
    <property type="match status" value="1"/>
</dbReference>
<protein>
    <recommendedName>
        <fullName evidence="3">non-specific serine/threonine protein kinase</fullName>
        <ecNumber evidence="3">2.7.11.1</ecNumber>
    </recommendedName>
</protein>
<evidence type="ECO:0000256" key="8">
    <source>
        <dbReference type="ARBA" id="ARBA00022729"/>
    </source>
</evidence>
<evidence type="ECO:0000256" key="16">
    <source>
        <dbReference type="ARBA" id="ARBA00023180"/>
    </source>
</evidence>
<dbReference type="InterPro" id="IPR000719">
    <property type="entry name" value="Prot_kinase_dom"/>
</dbReference>
<evidence type="ECO:0000256" key="4">
    <source>
        <dbReference type="ARBA" id="ARBA00022527"/>
    </source>
</evidence>
<dbReference type="Proteomes" id="UP001280121">
    <property type="component" value="Unassembled WGS sequence"/>
</dbReference>
<dbReference type="PANTHER" id="PTHR48056">
    <property type="entry name" value="LRR RECEPTOR-LIKE SERINE/THREONINE-PROTEIN KINASE-RELATED"/>
    <property type="match status" value="1"/>
</dbReference>
<dbReference type="EC" id="2.7.11.1" evidence="3"/>
<dbReference type="FunFam" id="3.30.200.20:FF:000801">
    <property type="entry name" value="Probable LRR receptor-like serine/threonine-protein kinase At2g02780"/>
    <property type="match status" value="1"/>
</dbReference>
<dbReference type="Gene3D" id="3.80.10.10">
    <property type="entry name" value="Ribonuclease Inhibitor"/>
    <property type="match status" value="2"/>
</dbReference>
<evidence type="ECO:0000313" key="23">
    <source>
        <dbReference type="Proteomes" id="UP001280121"/>
    </source>
</evidence>
<keyword evidence="6" id="KW-0808">Transferase</keyword>
<dbReference type="InterPro" id="IPR032675">
    <property type="entry name" value="LRR_dom_sf"/>
</dbReference>
<dbReference type="SUPFAM" id="SSF56112">
    <property type="entry name" value="Protein kinase-like (PK-like)"/>
    <property type="match status" value="1"/>
</dbReference>
<comment type="similarity">
    <text evidence="2">Belongs to the RLP family.</text>
</comment>
<feature type="signal peptide" evidence="20">
    <location>
        <begin position="1"/>
        <end position="28"/>
    </location>
</feature>
<dbReference type="Gene3D" id="3.30.200.20">
    <property type="entry name" value="Phosphorylase Kinase, domain 1"/>
    <property type="match status" value="1"/>
</dbReference>
<dbReference type="GO" id="GO:0004674">
    <property type="term" value="F:protein serine/threonine kinase activity"/>
    <property type="evidence" value="ECO:0007669"/>
    <property type="project" value="UniProtKB-KW"/>
</dbReference>
<evidence type="ECO:0000256" key="15">
    <source>
        <dbReference type="ARBA" id="ARBA00023170"/>
    </source>
</evidence>
<evidence type="ECO:0000256" key="11">
    <source>
        <dbReference type="ARBA" id="ARBA00022777"/>
    </source>
</evidence>
<dbReference type="Pfam" id="PF00069">
    <property type="entry name" value="Pkinase"/>
    <property type="match status" value="1"/>
</dbReference>
<keyword evidence="9" id="KW-0677">Repeat</keyword>
<comment type="subcellular location">
    <subcellularLocation>
        <location evidence="1">Membrane</location>
        <topology evidence="1">Single-pass type I membrane protein</topology>
    </subcellularLocation>
</comment>
<keyword evidence="13 19" id="KW-1133">Transmembrane helix</keyword>
<feature type="domain" description="Protein kinase" evidence="21">
    <location>
        <begin position="456"/>
        <end position="728"/>
    </location>
</feature>
<keyword evidence="15" id="KW-0675">Receptor</keyword>
<gene>
    <name evidence="22" type="ORF">Ddye_031119</name>
</gene>
<evidence type="ECO:0000256" key="14">
    <source>
        <dbReference type="ARBA" id="ARBA00023136"/>
    </source>
</evidence>
<dbReference type="InterPro" id="IPR011009">
    <property type="entry name" value="Kinase-like_dom_sf"/>
</dbReference>
<comment type="catalytic activity">
    <reaction evidence="17">
        <text>L-threonyl-[protein] + ATP = O-phospho-L-threonyl-[protein] + ADP + H(+)</text>
        <dbReference type="Rhea" id="RHEA:46608"/>
        <dbReference type="Rhea" id="RHEA-COMP:11060"/>
        <dbReference type="Rhea" id="RHEA-COMP:11605"/>
        <dbReference type="ChEBI" id="CHEBI:15378"/>
        <dbReference type="ChEBI" id="CHEBI:30013"/>
        <dbReference type="ChEBI" id="CHEBI:30616"/>
        <dbReference type="ChEBI" id="CHEBI:61977"/>
        <dbReference type="ChEBI" id="CHEBI:456216"/>
        <dbReference type="EC" id="2.7.11.1"/>
    </reaction>
</comment>
<keyword evidence="23" id="KW-1185">Reference proteome</keyword>
<dbReference type="InterPro" id="IPR050647">
    <property type="entry name" value="Plant_LRR-RLKs"/>
</dbReference>
<dbReference type="GO" id="GO:0005524">
    <property type="term" value="F:ATP binding"/>
    <property type="evidence" value="ECO:0007669"/>
    <property type="project" value="UniProtKB-KW"/>
</dbReference>
<evidence type="ECO:0000256" key="7">
    <source>
        <dbReference type="ARBA" id="ARBA00022692"/>
    </source>
</evidence>
<keyword evidence="7 19" id="KW-0812">Transmembrane</keyword>
<dbReference type="FunFam" id="3.80.10.10:FF:000041">
    <property type="entry name" value="LRR receptor-like serine/threonine-protein kinase ERECTA"/>
    <property type="match status" value="1"/>
</dbReference>
<evidence type="ECO:0000256" key="3">
    <source>
        <dbReference type="ARBA" id="ARBA00012513"/>
    </source>
</evidence>
<evidence type="ECO:0000313" key="22">
    <source>
        <dbReference type="EMBL" id="KAK2636327.1"/>
    </source>
</evidence>
<evidence type="ECO:0000256" key="10">
    <source>
        <dbReference type="ARBA" id="ARBA00022741"/>
    </source>
</evidence>
<dbReference type="FunFam" id="1.10.510.10:FF:000431">
    <property type="entry name" value="Putative inactive leucine-rich repeat receptor-like protein kinase"/>
    <property type="match status" value="1"/>
</dbReference>
<dbReference type="Pfam" id="PF00560">
    <property type="entry name" value="LRR_1"/>
    <property type="match status" value="2"/>
</dbReference>
<evidence type="ECO:0000256" key="12">
    <source>
        <dbReference type="ARBA" id="ARBA00022840"/>
    </source>
</evidence>
<sequence length="744" mass="82339">MRLFSSNMENFKVVALVIFVMLVPVSLGQLSPSETRILLQVQKQLEYPQVLQSWTKWTNFCYLPSSSSSSIKIVCSNNRVTELTVIGNRSSPAAYRPKPGSGKFSVSQETLSAKFNIDAFFTTLTKLSNLRVLSLVSLGLWGPLPGKINRFWSLEVLNISSNFIYGEIPKQITSFKNLTSLVLADNLFNGSVPDLQNMLLLRELNLGGNNLGPKFPSLSNKLVSVVLKNNSLRSDIPLGLKSFDQLKHLDISSNKFVGPIPTFLFSLPSIEYLNVAENQLSGALPMNISCTAKLNYVDISHNLLIGKLPSCIGLNSSNRTVVSSWNCLSSGNSRNQHPYSFCHKEALAVKPPVKSEQQNSSIRLGLILGIIGGVIGIVVVSAGLVLVLLKRSGTITTVTEDGKYERSVADKMSVRSSPKPAYESRRVPQTMRSAAIGLPPYRVFTLEEIEDATNNFDPTNLMGEGSQGQLYRGWIRDGSIVLVKCIKLKQRHLPQSLMQHMEVTSKLRHRHLVSVLGHCIVTYQDHPNTASTVFIVLEHISNGSLRDYFNDWKKKEMLKWPERMAIIIGAARGIQFLHTGVAPGIFGNNLKIENILLDESLTAKISDYNIPLPTKIGSESPLNVQDAPNLVENAEKEDVYQLGVILLQVITGRLIKSTSELDDLKLQMEECLTEAPSKSRGVTDPSLRGTYAYDSLRTTVEITINCLSNDSAKRPSIEDVLWNLQYSIQVQEGWTSSGNLSTQM</sequence>
<keyword evidence="10" id="KW-0547">Nucleotide-binding</keyword>
<evidence type="ECO:0000256" key="20">
    <source>
        <dbReference type="SAM" id="SignalP"/>
    </source>
</evidence>
<proteinExistence type="inferred from homology"/>
<reference evidence="22" key="1">
    <citation type="journal article" date="2023" name="Plant J.">
        <title>Genome sequences and population genomics provide insights into the demographic history, inbreeding, and mutation load of two 'living fossil' tree species of Dipteronia.</title>
        <authorList>
            <person name="Feng Y."/>
            <person name="Comes H.P."/>
            <person name="Chen J."/>
            <person name="Zhu S."/>
            <person name="Lu R."/>
            <person name="Zhang X."/>
            <person name="Li P."/>
            <person name="Qiu J."/>
            <person name="Olsen K.M."/>
            <person name="Qiu Y."/>
        </authorList>
    </citation>
    <scope>NUCLEOTIDE SEQUENCE</scope>
    <source>
        <strain evidence="22">KIB01</strain>
    </source>
</reference>
<dbReference type="PROSITE" id="PS50011">
    <property type="entry name" value="PROTEIN_KINASE_DOM"/>
    <property type="match status" value="1"/>
</dbReference>
<keyword evidence="12" id="KW-0067">ATP-binding</keyword>
<dbReference type="InterPro" id="IPR001611">
    <property type="entry name" value="Leu-rich_rpt"/>
</dbReference>
<name>A0AAD9TIB1_9ROSI</name>
<dbReference type="FunFam" id="3.80.10.10:FF:000673">
    <property type="entry name" value="Probable LRR receptor-like serine/threonine-protein kinase At2g02780"/>
    <property type="match status" value="1"/>
</dbReference>
<organism evidence="22 23">
    <name type="scientific">Dipteronia dyeriana</name>
    <dbReference type="NCBI Taxonomy" id="168575"/>
    <lineage>
        <taxon>Eukaryota</taxon>
        <taxon>Viridiplantae</taxon>
        <taxon>Streptophyta</taxon>
        <taxon>Embryophyta</taxon>
        <taxon>Tracheophyta</taxon>
        <taxon>Spermatophyta</taxon>
        <taxon>Magnoliopsida</taxon>
        <taxon>eudicotyledons</taxon>
        <taxon>Gunneridae</taxon>
        <taxon>Pentapetalae</taxon>
        <taxon>rosids</taxon>
        <taxon>malvids</taxon>
        <taxon>Sapindales</taxon>
        <taxon>Sapindaceae</taxon>
        <taxon>Hippocastanoideae</taxon>
        <taxon>Acereae</taxon>
        <taxon>Dipteronia</taxon>
    </lineage>
</organism>
<evidence type="ECO:0000256" key="6">
    <source>
        <dbReference type="ARBA" id="ARBA00022679"/>
    </source>
</evidence>
<dbReference type="EMBL" id="JANJYI010000009">
    <property type="protein sequence ID" value="KAK2636327.1"/>
    <property type="molecule type" value="Genomic_DNA"/>
</dbReference>
<evidence type="ECO:0000256" key="1">
    <source>
        <dbReference type="ARBA" id="ARBA00004479"/>
    </source>
</evidence>
<evidence type="ECO:0000256" key="2">
    <source>
        <dbReference type="ARBA" id="ARBA00009592"/>
    </source>
</evidence>
<evidence type="ECO:0000256" key="13">
    <source>
        <dbReference type="ARBA" id="ARBA00022989"/>
    </source>
</evidence>
<keyword evidence="8 20" id="KW-0732">Signal</keyword>
<dbReference type="GO" id="GO:0033612">
    <property type="term" value="F:receptor serine/threonine kinase binding"/>
    <property type="evidence" value="ECO:0007669"/>
    <property type="project" value="TreeGrafter"/>
</dbReference>
<feature type="chain" id="PRO_5041924813" description="non-specific serine/threonine protein kinase" evidence="20">
    <location>
        <begin position="29"/>
        <end position="744"/>
    </location>
</feature>
<dbReference type="GO" id="GO:0016020">
    <property type="term" value="C:membrane"/>
    <property type="evidence" value="ECO:0007669"/>
    <property type="project" value="UniProtKB-SubCell"/>
</dbReference>
<evidence type="ECO:0000256" key="5">
    <source>
        <dbReference type="ARBA" id="ARBA00022614"/>
    </source>
</evidence>
<keyword evidence="5" id="KW-0433">Leucine-rich repeat</keyword>
<keyword evidence="4" id="KW-0723">Serine/threonine-protein kinase</keyword>
<accession>A0AAD9TIB1</accession>
<evidence type="ECO:0000256" key="9">
    <source>
        <dbReference type="ARBA" id="ARBA00022737"/>
    </source>
</evidence>
<dbReference type="AlphaFoldDB" id="A0AAD9TIB1"/>
<evidence type="ECO:0000256" key="18">
    <source>
        <dbReference type="ARBA" id="ARBA00048679"/>
    </source>
</evidence>
<evidence type="ECO:0000259" key="21">
    <source>
        <dbReference type="PROSITE" id="PS50011"/>
    </source>
</evidence>
<evidence type="ECO:0000256" key="17">
    <source>
        <dbReference type="ARBA" id="ARBA00047899"/>
    </source>
</evidence>
<dbReference type="SUPFAM" id="SSF52058">
    <property type="entry name" value="L domain-like"/>
    <property type="match status" value="1"/>
</dbReference>
<comment type="caution">
    <text evidence="22">The sequence shown here is derived from an EMBL/GenBank/DDBJ whole genome shotgun (WGS) entry which is preliminary data.</text>
</comment>
<dbReference type="Gene3D" id="1.10.510.10">
    <property type="entry name" value="Transferase(Phosphotransferase) domain 1"/>
    <property type="match status" value="1"/>
</dbReference>